<evidence type="ECO:0000313" key="2">
    <source>
        <dbReference type="EnsemblMetazoa" id="Aqu2.1.23266_001"/>
    </source>
</evidence>
<dbReference type="InterPro" id="IPR029526">
    <property type="entry name" value="PGBD"/>
</dbReference>
<evidence type="ECO:0000259" key="1">
    <source>
        <dbReference type="Pfam" id="PF13843"/>
    </source>
</evidence>
<dbReference type="EnsemblMetazoa" id="Aqu2.1.23266_001">
    <property type="protein sequence ID" value="Aqu2.1.23266_001"/>
    <property type="gene ID" value="Aqu2.1.23266"/>
</dbReference>
<reference evidence="2" key="1">
    <citation type="submission" date="2017-05" db="UniProtKB">
        <authorList>
            <consortium name="EnsemblMetazoa"/>
        </authorList>
    </citation>
    <scope>IDENTIFICATION</scope>
</reference>
<organism evidence="2">
    <name type="scientific">Amphimedon queenslandica</name>
    <name type="common">Sponge</name>
    <dbReference type="NCBI Taxonomy" id="400682"/>
    <lineage>
        <taxon>Eukaryota</taxon>
        <taxon>Metazoa</taxon>
        <taxon>Porifera</taxon>
        <taxon>Demospongiae</taxon>
        <taxon>Heteroscleromorpha</taxon>
        <taxon>Haplosclerida</taxon>
        <taxon>Niphatidae</taxon>
        <taxon>Amphimedon</taxon>
    </lineage>
</organism>
<dbReference type="PANTHER" id="PTHR46599:SF3">
    <property type="entry name" value="PIGGYBAC TRANSPOSABLE ELEMENT-DERIVED PROTEIN 4"/>
    <property type="match status" value="1"/>
</dbReference>
<feature type="domain" description="PiggyBac transposable element-derived protein" evidence="1">
    <location>
        <begin position="4"/>
        <end position="57"/>
    </location>
</feature>
<dbReference type="InParanoid" id="A0A1X7U732"/>
<dbReference type="PANTHER" id="PTHR46599">
    <property type="entry name" value="PIGGYBAC TRANSPOSABLE ELEMENT-DERIVED PROTEIN 4"/>
    <property type="match status" value="1"/>
</dbReference>
<proteinExistence type="predicted"/>
<sequence>SHTESCIDEAIVPYEGRWSLKQYMLKKPVRRGLHVWVRADSLTGYVSQFQVYFGKEVSSET</sequence>
<dbReference type="Pfam" id="PF13843">
    <property type="entry name" value="DDE_Tnp_1_7"/>
    <property type="match status" value="1"/>
</dbReference>
<name>A0A1X7U732_AMPQE</name>
<accession>A0A1X7U732</accession>
<protein>
    <recommendedName>
        <fullName evidence="1">PiggyBac transposable element-derived protein domain-containing protein</fullName>
    </recommendedName>
</protein>
<dbReference type="AlphaFoldDB" id="A0A1X7U732"/>